<protein>
    <submittedName>
        <fullName evidence="3">RNA-binding ASCH domain protein</fullName>
    </submittedName>
</protein>
<dbReference type="InterPro" id="IPR015947">
    <property type="entry name" value="PUA-like_sf"/>
</dbReference>
<feature type="domain" description="ASCH" evidence="2">
    <location>
        <begin position="151"/>
        <end position="252"/>
    </location>
</feature>
<evidence type="ECO:0000259" key="2">
    <source>
        <dbReference type="Pfam" id="PF04266"/>
    </source>
</evidence>
<dbReference type="Pfam" id="PF04266">
    <property type="entry name" value="ASCH"/>
    <property type="match status" value="1"/>
</dbReference>
<keyword evidence="4" id="KW-1185">Reference proteome</keyword>
<dbReference type="PANTHER" id="PTHR34204">
    <property type="entry name" value="RNA-BINDING ASCH DOMAIN PROTEIN"/>
    <property type="match status" value="1"/>
</dbReference>
<dbReference type="PANTHER" id="PTHR34204:SF2">
    <property type="entry name" value="RNA-BINDING ASCH DOMAIN PROTEIN"/>
    <property type="match status" value="1"/>
</dbReference>
<dbReference type="Gene3D" id="2.30.130.30">
    <property type="entry name" value="Hypothetical protein"/>
    <property type="match status" value="1"/>
</dbReference>
<evidence type="ECO:0000256" key="1">
    <source>
        <dbReference type="SAM" id="MobiDB-lite"/>
    </source>
</evidence>
<dbReference type="SUPFAM" id="SSF88697">
    <property type="entry name" value="PUA domain-like"/>
    <property type="match status" value="1"/>
</dbReference>
<organism evidence="3 4">
    <name type="scientific">Klebsormidium nitens</name>
    <name type="common">Green alga</name>
    <name type="synonym">Ulothrix nitens</name>
    <dbReference type="NCBI Taxonomy" id="105231"/>
    <lineage>
        <taxon>Eukaryota</taxon>
        <taxon>Viridiplantae</taxon>
        <taxon>Streptophyta</taxon>
        <taxon>Klebsormidiophyceae</taxon>
        <taxon>Klebsormidiales</taxon>
        <taxon>Klebsormidiaceae</taxon>
        <taxon>Klebsormidium</taxon>
    </lineage>
</organism>
<accession>A0A1Y1HVJ8</accession>
<feature type="region of interest" description="Disordered" evidence="1">
    <location>
        <begin position="1"/>
        <end position="21"/>
    </location>
</feature>
<dbReference type="Proteomes" id="UP000054558">
    <property type="component" value="Unassembled WGS sequence"/>
</dbReference>
<dbReference type="OrthoDB" id="112749at2759"/>
<gene>
    <name evidence="3" type="ORF">KFL_001180330</name>
</gene>
<dbReference type="OMA" id="ANCCWLN"/>
<dbReference type="AlphaFoldDB" id="A0A1Y1HVJ8"/>
<dbReference type="InterPro" id="IPR007374">
    <property type="entry name" value="ASCH_domain"/>
</dbReference>
<evidence type="ECO:0000313" key="3">
    <source>
        <dbReference type="EMBL" id="GAQ82654.1"/>
    </source>
</evidence>
<proteinExistence type="predicted"/>
<dbReference type="EMBL" id="DF237067">
    <property type="protein sequence ID" value="GAQ82654.1"/>
    <property type="molecule type" value="Genomic_DNA"/>
</dbReference>
<evidence type="ECO:0000313" key="4">
    <source>
        <dbReference type="Proteomes" id="UP000054558"/>
    </source>
</evidence>
<sequence length="409" mass="44947">METNANHSHAQPVPTQESTTLDALDPAELQLVEVGLRNALAALQTGGTNAAVLSTRICQQLLEEEPNQNEASAANATPGHSQSGVLSRPLVRHVAWALLQWHKAGRFPVELPPIEGLQEDRSWEGELDGWTRKIETALGALLEVRKAALSLHVQEPWFSHLKSGAKSVEGRCAKEAYTRLEVGSILLVNDSLLLQVKASVNYDSFSSLLAQEGLQRVLPGCASHVDGCTVYRAFYTEEQERAAGVVAIHVEPCPEDTQPVHRIMTLLQELGPRPLFLLLRMRRTAGSIDDLLAPSRATMLAAFDALNDPKNRLTVGARALTKHAHRCSHNWWGVPTGSEQAKNEHARAVVLRILDGAVWQNAHLLPHDVAVFEARVAEGYGARWSADGTQFRGFLEPQMEGGHQRGWRH</sequence>
<reference evidence="3 4" key="1">
    <citation type="journal article" date="2014" name="Nat. Commun.">
        <title>Klebsormidium flaccidum genome reveals primary factors for plant terrestrial adaptation.</title>
        <authorList>
            <person name="Hori K."/>
            <person name="Maruyama F."/>
            <person name="Fujisawa T."/>
            <person name="Togashi T."/>
            <person name="Yamamoto N."/>
            <person name="Seo M."/>
            <person name="Sato S."/>
            <person name="Yamada T."/>
            <person name="Mori H."/>
            <person name="Tajima N."/>
            <person name="Moriyama T."/>
            <person name="Ikeuchi M."/>
            <person name="Watanabe M."/>
            <person name="Wada H."/>
            <person name="Kobayashi K."/>
            <person name="Saito M."/>
            <person name="Masuda T."/>
            <person name="Sasaki-Sekimoto Y."/>
            <person name="Mashiguchi K."/>
            <person name="Awai K."/>
            <person name="Shimojima M."/>
            <person name="Masuda S."/>
            <person name="Iwai M."/>
            <person name="Nobusawa T."/>
            <person name="Narise T."/>
            <person name="Kondo S."/>
            <person name="Saito H."/>
            <person name="Sato R."/>
            <person name="Murakawa M."/>
            <person name="Ihara Y."/>
            <person name="Oshima-Yamada Y."/>
            <person name="Ohtaka K."/>
            <person name="Satoh M."/>
            <person name="Sonobe K."/>
            <person name="Ishii M."/>
            <person name="Ohtani R."/>
            <person name="Kanamori-Sato M."/>
            <person name="Honoki R."/>
            <person name="Miyazaki D."/>
            <person name="Mochizuki H."/>
            <person name="Umetsu J."/>
            <person name="Higashi K."/>
            <person name="Shibata D."/>
            <person name="Kamiya Y."/>
            <person name="Sato N."/>
            <person name="Nakamura Y."/>
            <person name="Tabata S."/>
            <person name="Ida S."/>
            <person name="Kurokawa K."/>
            <person name="Ohta H."/>
        </authorList>
    </citation>
    <scope>NUCLEOTIDE SEQUENCE [LARGE SCALE GENOMIC DNA]</scope>
    <source>
        <strain evidence="3 4">NIES-2285</strain>
    </source>
</reference>
<name>A0A1Y1HVJ8_KLENI</name>